<evidence type="ECO:0000313" key="1">
    <source>
        <dbReference type="EMBL" id="SJZ91714.1"/>
    </source>
</evidence>
<proteinExistence type="predicted"/>
<dbReference type="OrthoDB" id="8160961at2"/>
<name>A0A1T4PJH0_9HYPH</name>
<sequence length="107" mass="11637">MRHLGVLKGSGSLECEGKSLGRADYEFDGYLVRPGEIVASGEVHMDAVALAEAFGRANLVLRTEDGRLLSIRFSGKRLPAESAVAHADVREGLPDEKEWRRSGQDAQ</sequence>
<dbReference type="AlphaFoldDB" id="A0A1T4PJH0"/>
<reference evidence="2" key="1">
    <citation type="submission" date="2017-02" db="EMBL/GenBank/DDBJ databases">
        <authorList>
            <person name="Varghese N."/>
            <person name="Submissions S."/>
        </authorList>
    </citation>
    <scope>NUCLEOTIDE SEQUENCE [LARGE SCALE GENOMIC DNA]</scope>
    <source>
        <strain evidence="2">ATCC 27094</strain>
    </source>
</reference>
<evidence type="ECO:0000313" key="2">
    <source>
        <dbReference type="Proteomes" id="UP000190092"/>
    </source>
</evidence>
<accession>A0A1T4PJH0</accession>
<keyword evidence="2" id="KW-1185">Reference proteome</keyword>
<dbReference type="EMBL" id="FUWJ01000002">
    <property type="protein sequence ID" value="SJZ91714.1"/>
    <property type="molecule type" value="Genomic_DNA"/>
</dbReference>
<organism evidence="1 2">
    <name type="scientific">Enhydrobacter aerosaccus</name>
    <dbReference type="NCBI Taxonomy" id="225324"/>
    <lineage>
        <taxon>Bacteria</taxon>
        <taxon>Pseudomonadati</taxon>
        <taxon>Pseudomonadota</taxon>
        <taxon>Alphaproteobacteria</taxon>
        <taxon>Hyphomicrobiales</taxon>
        <taxon>Enhydrobacter</taxon>
    </lineage>
</organism>
<gene>
    <name evidence="1" type="ORF">SAMN02745126_02862</name>
</gene>
<protein>
    <submittedName>
        <fullName evidence="1">Uncharacterized protein</fullName>
    </submittedName>
</protein>
<dbReference type="Proteomes" id="UP000190092">
    <property type="component" value="Unassembled WGS sequence"/>
</dbReference>